<dbReference type="PROSITE" id="PS51737">
    <property type="entry name" value="RECOMBINASE_DNA_BIND"/>
    <property type="match status" value="1"/>
</dbReference>
<dbReference type="PANTHER" id="PTHR30461:SF2">
    <property type="entry name" value="SERINE RECOMBINASE PINE-RELATED"/>
    <property type="match status" value="1"/>
</dbReference>
<dbReference type="PANTHER" id="PTHR30461">
    <property type="entry name" value="DNA-INVERTASE FROM LAMBDOID PROPHAGE"/>
    <property type="match status" value="1"/>
</dbReference>
<dbReference type="SMART" id="SM00857">
    <property type="entry name" value="Resolvase"/>
    <property type="match status" value="1"/>
</dbReference>
<dbReference type="Gene3D" id="3.40.50.1390">
    <property type="entry name" value="Resolvase, N-terminal catalytic domain"/>
    <property type="match status" value="1"/>
</dbReference>
<keyword evidence="3" id="KW-0233">DNA recombination</keyword>
<dbReference type="InterPro" id="IPR050639">
    <property type="entry name" value="SSR_resolvase"/>
</dbReference>
<accession>A0A370V9W9</accession>
<gene>
    <name evidence="7" type="ORF">C4A13_04556</name>
</gene>
<proteinExistence type="predicted"/>
<evidence type="ECO:0000256" key="4">
    <source>
        <dbReference type="PROSITE-ProRule" id="PRU10137"/>
    </source>
</evidence>
<dbReference type="RefSeq" id="WP_115439750.1">
    <property type="nucleotide sequence ID" value="NZ_QONN01000073.1"/>
</dbReference>
<sequence length="587" mass="67633">MAVIQSIDGVLKGVKPHVKAWLYCRVSTLIQIDGYGLQRQQDTVKAFITSYKVPDELGYDIDRENYEVIEDVGRSAYHGNNFTKGELGKFRQKVLDREIISGLLLIENVDRFTRMPEYLSMQEFNNLILRGIDILEVETGTIFSKKIDGSLTKLSVSISRAYSESKRKSNISKRSWANRKRKSLEQGIAINNNTPEWLILHDDKQSYILDEQKIKIINDAFQLYVEGHGATSIINRLNKQKIFINSTGWSTNKFYHLLRNKRLIGFLGDERHYPEVVDPVLFNQVQTLLDGRARQRKKSGTMMRSLFNGIAKCKYCGNGMVCQTMTSSQSYLRCIAERSKTTKCDTAKLIRYKEAEKVLLEHIRNVDWASLQKESSRDAHELNELKIQAAIINGKIEDAQKELVKADDDLIVLLSRVITNRRNELRTLEEKIINLEGNVEEPDVSIIKDLEAIQDQSNIELRQKIYTLLNKTVSTITCARYDIPETIYVFELNYIGTEQKHVVYCTKALEKVIAIYIKKKDDVDLYVTSSFSIEATDKEITLYIPSAIIMEDYATLKNYLELTDANSKIAIWMQTHYDEVLSQAYYR</sequence>
<dbReference type="GO" id="GO:0000150">
    <property type="term" value="F:DNA strand exchange activity"/>
    <property type="evidence" value="ECO:0007669"/>
    <property type="project" value="InterPro"/>
</dbReference>
<dbReference type="InterPro" id="IPR038109">
    <property type="entry name" value="DNA_bind_recomb_sf"/>
</dbReference>
<protein>
    <submittedName>
        <fullName evidence="7">Recombinase</fullName>
    </submittedName>
</protein>
<keyword evidence="2" id="KW-0238">DNA-binding</keyword>
<dbReference type="Pfam" id="PF07508">
    <property type="entry name" value="Recombinase"/>
    <property type="match status" value="1"/>
</dbReference>
<keyword evidence="5" id="KW-0175">Coiled coil</keyword>
<evidence type="ECO:0000256" key="2">
    <source>
        <dbReference type="ARBA" id="ARBA00023125"/>
    </source>
</evidence>
<name>A0A370V9W9_9ESCH</name>
<dbReference type="Gene3D" id="3.90.1750.20">
    <property type="entry name" value="Putative Large Serine Recombinase, Chain B, Domain 2"/>
    <property type="match status" value="1"/>
</dbReference>
<evidence type="ECO:0000256" key="1">
    <source>
        <dbReference type="ARBA" id="ARBA00022908"/>
    </source>
</evidence>
<keyword evidence="1" id="KW-0229">DNA integration</keyword>
<evidence type="ECO:0000256" key="5">
    <source>
        <dbReference type="SAM" id="Coils"/>
    </source>
</evidence>
<dbReference type="GO" id="GO:0003677">
    <property type="term" value="F:DNA binding"/>
    <property type="evidence" value="ECO:0007669"/>
    <property type="project" value="UniProtKB-KW"/>
</dbReference>
<dbReference type="InterPro" id="IPR025827">
    <property type="entry name" value="Zn_ribbon_recom_dom"/>
</dbReference>
<evidence type="ECO:0000313" key="7">
    <source>
        <dbReference type="EMBL" id="RDR28176.1"/>
    </source>
</evidence>
<dbReference type="SUPFAM" id="SSF53041">
    <property type="entry name" value="Resolvase-like"/>
    <property type="match status" value="1"/>
</dbReference>
<dbReference type="GO" id="GO:0015074">
    <property type="term" value="P:DNA integration"/>
    <property type="evidence" value="ECO:0007669"/>
    <property type="project" value="UniProtKB-KW"/>
</dbReference>
<dbReference type="InterPro" id="IPR036162">
    <property type="entry name" value="Resolvase-like_N_sf"/>
</dbReference>
<evidence type="ECO:0000256" key="3">
    <source>
        <dbReference type="ARBA" id="ARBA00023172"/>
    </source>
</evidence>
<comment type="caution">
    <text evidence="7">The sequence shown here is derived from an EMBL/GenBank/DDBJ whole genome shotgun (WGS) entry which is preliminary data.</text>
</comment>
<evidence type="ECO:0000313" key="8">
    <source>
        <dbReference type="Proteomes" id="UP000254454"/>
    </source>
</evidence>
<dbReference type="EMBL" id="QONO01000061">
    <property type="protein sequence ID" value="RDR28176.1"/>
    <property type="molecule type" value="Genomic_DNA"/>
</dbReference>
<dbReference type="InterPro" id="IPR006119">
    <property type="entry name" value="Resolv_N"/>
</dbReference>
<dbReference type="InterPro" id="IPR011109">
    <property type="entry name" value="DNA_bind_recombinase_dom"/>
</dbReference>
<feature type="domain" description="Recombinase" evidence="6">
    <location>
        <begin position="196"/>
        <end position="295"/>
    </location>
</feature>
<dbReference type="InterPro" id="IPR006118">
    <property type="entry name" value="Recombinase_CS"/>
</dbReference>
<organism evidence="7 8">
    <name type="scientific">Escherichia marmotae</name>
    <dbReference type="NCBI Taxonomy" id="1499973"/>
    <lineage>
        <taxon>Bacteria</taxon>
        <taxon>Pseudomonadati</taxon>
        <taxon>Pseudomonadota</taxon>
        <taxon>Gammaproteobacteria</taxon>
        <taxon>Enterobacterales</taxon>
        <taxon>Enterobacteriaceae</taxon>
        <taxon>Escherichia</taxon>
    </lineage>
</organism>
<feature type="active site" description="O-(5'-phospho-DNA)-serine intermediate" evidence="4">
    <location>
        <position position="27"/>
    </location>
</feature>
<evidence type="ECO:0000259" key="6">
    <source>
        <dbReference type="PROSITE" id="PS51737"/>
    </source>
</evidence>
<dbReference type="Pfam" id="PF13408">
    <property type="entry name" value="Zn_ribbon_recom"/>
    <property type="match status" value="1"/>
</dbReference>
<dbReference type="CDD" id="cd00338">
    <property type="entry name" value="Ser_Recombinase"/>
    <property type="match status" value="1"/>
</dbReference>
<dbReference type="PROSITE" id="PS00397">
    <property type="entry name" value="RECOMBINASES_1"/>
    <property type="match status" value="1"/>
</dbReference>
<dbReference type="Proteomes" id="UP000254454">
    <property type="component" value="Unassembled WGS sequence"/>
</dbReference>
<feature type="coiled-coil region" evidence="5">
    <location>
        <begin position="382"/>
        <end position="438"/>
    </location>
</feature>
<reference evidence="7 8" key="1">
    <citation type="submission" date="2018-06" db="EMBL/GenBank/DDBJ databases">
        <title>Recombination Drives Gene Content and Phenotype Evolution in Wild Type E. coli Strains.</title>
        <authorList>
            <person name="Field C.M."/>
            <person name="Silander O.K."/>
            <person name="Van Nimwegen E."/>
        </authorList>
    </citation>
    <scope>NUCLEOTIDE SEQUENCE [LARGE SCALE GENOMIC DNA]</scope>
    <source>
        <strain evidence="7 8">SC344</strain>
    </source>
</reference>
<dbReference type="AlphaFoldDB" id="A0A370V9W9"/>